<evidence type="ECO:0000256" key="1">
    <source>
        <dbReference type="SAM" id="MobiDB-lite"/>
    </source>
</evidence>
<name>A0AAE4BVF7_9BACT</name>
<feature type="compositionally biased region" description="Low complexity" evidence="1">
    <location>
        <begin position="205"/>
        <end position="223"/>
    </location>
</feature>
<feature type="compositionally biased region" description="Basic residues" evidence="1">
    <location>
        <begin position="235"/>
        <end position="246"/>
    </location>
</feature>
<feature type="compositionally biased region" description="Basic residues" evidence="1">
    <location>
        <begin position="340"/>
        <end position="351"/>
    </location>
</feature>
<proteinExistence type="predicted"/>
<evidence type="ECO:0000313" key="3">
    <source>
        <dbReference type="Proteomes" id="UP001185092"/>
    </source>
</evidence>
<accession>A0AAE4BVF7</accession>
<feature type="region of interest" description="Disordered" evidence="1">
    <location>
        <begin position="335"/>
        <end position="354"/>
    </location>
</feature>
<sequence length="658" mass="75302">MIIHLKNKESKQSQTIQKSNQSSTPNTTQPIQCVKFEVSAREWYANAADPRFQDRFLRTSIRNSFLLPFTRHYPHLTVDVDFASYDPKKETVTLEVTKMHYSASKIAPRYIFHEDKDKGIFRPESIHPEGVMIIRTINKWIKSANIPELLVGGPKIPQGMSEQEAVRYFGLESAELPFENGEFIIEAKKKKKKKTPEAGFTPLAPLEEPMPTPTSTTTNTTTVELEEPKAEAAPSRRKKKKHKKKKADGETAISEFEETPFIPELTSLTLESPAPEPPFELVPVKSEKKTESKQDVLSEEVIAKPTPFTPLEVEEIPEMEEALADASPITAEAGVETKTAKKKKKKKKHHATQAEGVIHANPEMLEEHIKFADFKKDLGVESIEGLPEEVRTRLFAIQKQFDQHILRNVFGPSTDRNTQEFGIWFSKLKHLEASLKSRRLTKLTLKTVDETFERAKAQRVSRIHEYDLSQIVPPKFVINFADAREQAVFQLVLKFSYGILALRLKEELAIEIMRYISPLCNFGGLINPNRFVNMMFQRIHHEAKTAWEKVPDSSKLNAGEGSFIGFHYSTMDSDFWAREKLWDSVIPEMKNYHDTALDLIYFCQRILSGTKLPLFNRFIERQTKGKAAFETWTLRQFKELLSRYRSTGEGESEGATAR</sequence>
<comment type="caution">
    <text evidence="2">The sequence shown here is derived from an EMBL/GenBank/DDBJ whole genome shotgun (WGS) entry which is preliminary data.</text>
</comment>
<dbReference type="AlphaFoldDB" id="A0AAE4BVF7"/>
<keyword evidence="3" id="KW-1185">Reference proteome</keyword>
<feature type="compositionally biased region" description="Basic and acidic residues" evidence="1">
    <location>
        <begin position="1"/>
        <end position="11"/>
    </location>
</feature>
<feature type="region of interest" description="Disordered" evidence="1">
    <location>
        <begin position="189"/>
        <end position="251"/>
    </location>
</feature>
<organism evidence="2 3">
    <name type="scientific">Aureibacter tunicatorum</name>
    <dbReference type="NCBI Taxonomy" id="866807"/>
    <lineage>
        <taxon>Bacteria</taxon>
        <taxon>Pseudomonadati</taxon>
        <taxon>Bacteroidota</taxon>
        <taxon>Cytophagia</taxon>
        <taxon>Cytophagales</taxon>
        <taxon>Persicobacteraceae</taxon>
        <taxon>Aureibacter</taxon>
    </lineage>
</organism>
<feature type="region of interest" description="Disordered" evidence="1">
    <location>
        <begin position="1"/>
        <end position="28"/>
    </location>
</feature>
<protein>
    <submittedName>
        <fullName evidence="2">Uncharacterized protein</fullName>
    </submittedName>
</protein>
<feature type="compositionally biased region" description="Polar residues" evidence="1">
    <location>
        <begin position="12"/>
        <end position="28"/>
    </location>
</feature>
<dbReference type="EMBL" id="JAVDQD010000017">
    <property type="protein sequence ID" value="MDR6242050.1"/>
    <property type="molecule type" value="Genomic_DNA"/>
</dbReference>
<evidence type="ECO:0000313" key="2">
    <source>
        <dbReference type="EMBL" id="MDR6242050.1"/>
    </source>
</evidence>
<gene>
    <name evidence="2" type="ORF">HNQ88_005137</name>
</gene>
<dbReference type="Proteomes" id="UP001185092">
    <property type="component" value="Unassembled WGS sequence"/>
</dbReference>
<reference evidence="2" key="1">
    <citation type="submission" date="2023-07" db="EMBL/GenBank/DDBJ databases">
        <title>Genomic Encyclopedia of Type Strains, Phase IV (KMG-IV): sequencing the most valuable type-strain genomes for metagenomic binning, comparative biology and taxonomic classification.</title>
        <authorList>
            <person name="Goeker M."/>
        </authorList>
    </citation>
    <scope>NUCLEOTIDE SEQUENCE</scope>
    <source>
        <strain evidence="2">DSM 26174</strain>
    </source>
</reference>
<dbReference type="RefSeq" id="WP_309943387.1">
    <property type="nucleotide sequence ID" value="NZ_AP025305.1"/>
</dbReference>